<evidence type="ECO:0000313" key="1">
    <source>
        <dbReference type="EMBL" id="SFR76029.1"/>
    </source>
</evidence>
<organism evidence="1 2">
    <name type="scientific">Halogeometricum rufum</name>
    <dbReference type="NCBI Taxonomy" id="553469"/>
    <lineage>
        <taxon>Archaea</taxon>
        <taxon>Methanobacteriati</taxon>
        <taxon>Methanobacteriota</taxon>
        <taxon>Stenosarchaea group</taxon>
        <taxon>Halobacteria</taxon>
        <taxon>Halobacteriales</taxon>
        <taxon>Haloferacaceae</taxon>
        <taxon>Halogeometricum</taxon>
    </lineage>
</organism>
<dbReference type="Pfam" id="PF23424">
    <property type="entry name" value="DUF7112"/>
    <property type="match status" value="1"/>
</dbReference>
<dbReference type="STRING" id="553469.SAMN04487947_4224"/>
<evidence type="ECO:0000313" key="2">
    <source>
        <dbReference type="Proteomes" id="UP000198531"/>
    </source>
</evidence>
<gene>
    <name evidence="1" type="ORF">SAMN04487947_4224</name>
</gene>
<reference evidence="2" key="1">
    <citation type="submission" date="2016-10" db="EMBL/GenBank/DDBJ databases">
        <authorList>
            <person name="Varghese N."/>
            <person name="Submissions S."/>
        </authorList>
    </citation>
    <scope>NUCLEOTIDE SEQUENCE [LARGE SCALE GENOMIC DNA]</scope>
    <source>
        <strain evidence="2">CGMCC 1.7736</strain>
    </source>
</reference>
<keyword evidence="2" id="KW-1185">Reference proteome</keyword>
<protein>
    <submittedName>
        <fullName evidence="1">Uncharacterized protein</fullName>
    </submittedName>
</protein>
<dbReference type="OrthoDB" id="198318at2157"/>
<proteinExistence type="predicted"/>
<dbReference type="AlphaFoldDB" id="A0A1I6JAM0"/>
<dbReference type="RefSeq" id="WP_089811416.1">
    <property type="nucleotide sequence ID" value="NZ_FOYT01000007.1"/>
</dbReference>
<accession>A0A1I6JAM0</accession>
<dbReference type="Proteomes" id="UP000198531">
    <property type="component" value="Unassembled WGS sequence"/>
</dbReference>
<dbReference type="InterPro" id="IPR055536">
    <property type="entry name" value="DUF7112"/>
</dbReference>
<dbReference type="EMBL" id="FOYT01000007">
    <property type="protein sequence ID" value="SFR76029.1"/>
    <property type="molecule type" value="Genomic_DNA"/>
</dbReference>
<name>A0A1I6JAM0_9EURY</name>
<sequence>MSERVPSDHDSVTSYRATIARSGGTTRPCLRLPDEMSDVEDGDVVRLSLDGELFHARVTADSSGHLLRGAYDNKRLARTPGEGTNRLVEWCEKSGRDPGSAVELDELDAGFCYGLRVPGKRTVYTVPDRPNESLSNIAEKFARDE</sequence>